<reference evidence="2 3" key="1">
    <citation type="journal article" date="2015" name="Nat. Commun.">
        <title>Outbred genome sequencing and CRISPR/Cas9 gene editing in butterflies.</title>
        <authorList>
            <person name="Li X."/>
            <person name="Fan D."/>
            <person name="Zhang W."/>
            <person name="Liu G."/>
            <person name="Zhang L."/>
            <person name="Zhao L."/>
            <person name="Fang X."/>
            <person name="Chen L."/>
            <person name="Dong Y."/>
            <person name="Chen Y."/>
            <person name="Ding Y."/>
            <person name="Zhao R."/>
            <person name="Feng M."/>
            <person name="Zhu Y."/>
            <person name="Feng Y."/>
            <person name="Jiang X."/>
            <person name="Zhu D."/>
            <person name="Xiang H."/>
            <person name="Feng X."/>
            <person name="Li S."/>
            <person name="Wang J."/>
            <person name="Zhang G."/>
            <person name="Kronforst M.R."/>
            <person name="Wang W."/>
        </authorList>
    </citation>
    <scope>NUCLEOTIDE SEQUENCE [LARGE SCALE GENOMIC DNA]</scope>
    <source>
        <strain evidence="2">Ya'a_city_454_Px</strain>
        <tissue evidence="2">Whole body</tissue>
    </source>
</reference>
<evidence type="ECO:0000313" key="2">
    <source>
        <dbReference type="EMBL" id="KPI91514.1"/>
    </source>
</evidence>
<feature type="compositionally biased region" description="Polar residues" evidence="1">
    <location>
        <begin position="36"/>
        <end position="50"/>
    </location>
</feature>
<feature type="compositionally biased region" description="Low complexity" evidence="1">
    <location>
        <begin position="18"/>
        <end position="30"/>
    </location>
</feature>
<gene>
    <name evidence="2" type="ORF">RR46_15018</name>
</gene>
<organism evidence="2 3">
    <name type="scientific">Papilio xuthus</name>
    <name type="common">Asian swallowtail butterfly</name>
    <dbReference type="NCBI Taxonomy" id="66420"/>
    <lineage>
        <taxon>Eukaryota</taxon>
        <taxon>Metazoa</taxon>
        <taxon>Ecdysozoa</taxon>
        <taxon>Arthropoda</taxon>
        <taxon>Hexapoda</taxon>
        <taxon>Insecta</taxon>
        <taxon>Pterygota</taxon>
        <taxon>Neoptera</taxon>
        <taxon>Endopterygota</taxon>
        <taxon>Lepidoptera</taxon>
        <taxon>Glossata</taxon>
        <taxon>Ditrysia</taxon>
        <taxon>Papilionoidea</taxon>
        <taxon>Papilionidae</taxon>
        <taxon>Papilioninae</taxon>
        <taxon>Papilio</taxon>
    </lineage>
</organism>
<name>A0A194PFN8_PAPXU</name>
<feature type="region of interest" description="Disordered" evidence="1">
    <location>
        <begin position="1"/>
        <end position="51"/>
    </location>
</feature>
<protein>
    <submittedName>
        <fullName evidence="2">Uncharacterized protein</fullName>
    </submittedName>
</protein>
<accession>A0A194PFN8</accession>
<dbReference type="AlphaFoldDB" id="A0A194PFN8"/>
<dbReference type="Proteomes" id="UP000053268">
    <property type="component" value="Unassembled WGS sequence"/>
</dbReference>
<evidence type="ECO:0000313" key="3">
    <source>
        <dbReference type="Proteomes" id="UP000053268"/>
    </source>
</evidence>
<keyword evidence="3" id="KW-1185">Reference proteome</keyword>
<evidence type="ECO:0000256" key="1">
    <source>
        <dbReference type="SAM" id="MobiDB-lite"/>
    </source>
</evidence>
<sequence>MERRKKPWESQLQLVSRSGSELSSLEQPESLDSRRASSMLTSTECRSRNSAPHAMLRRALHYSLLSHCTHRPTGATS</sequence>
<dbReference type="EMBL" id="KQ459606">
    <property type="protein sequence ID" value="KPI91514.1"/>
    <property type="molecule type" value="Genomic_DNA"/>
</dbReference>
<proteinExistence type="predicted"/>